<dbReference type="Gene3D" id="3.40.630.30">
    <property type="match status" value="1"/>
</dbReference>
<dbReference type="SUPFAM" id="SSF55729">
    <property type="entry name" value="Acyl-CoA N-acyltransferases (Nat)"/>
    <property type="match status" value="1"/>
</dbReference>
<dbReference type="Pfam" id="PF13508">
    <property type="entry name" value="Acetyltransf_7"/>
    <property type="match status" value="1"/>
</dbReference>
<organism evidence="2 3">
    <name type="scientific">Jiulongibacter sediminis</name>
    <dbReference type="NCBI Taxonomy" id="1605367"/>
    <lineage>
        <taxon>Bacteria</taxon>
        <taxon>Pseudomonadati</taxon>
        <taxon>Bacteroidota</taxon>
        <taxon>Cytophagia</taxon>
        <taxon>Cytophagales</taxon>
        <taxon>Leadbetterellaceae</taxon>
        <taxon>Jiulongibacter</taxon>
    </lineage>
</organism>
<dbReference type="AlphaFoldDB" id="A0A0P7BTS2"/>
<dbReference type="InterPro" id="IPR016181">
    <property type="entry name" value="Acyl_CoA_acyltransferase"/>
</dbReference>
<dbReference type="GO" id="GO:0016747">
    <property type="term" value="F:acyltransferase activity, transferring groups other than amino-acyl groups"/>
    <property type="evidence" value="ECO:0007669"/>
    <property type="project" value="InterPro"/>
</dbReference>
<dbReference type="EMBL" id="LGTQ01000009">
    <property type="protein sequence ID" value="KPM48017.1"/>
    <property type="molecule type" value="Genomic_DNA"/>
</dbReference>
<sequence>MIKFESSKNTLLLSSDKSLLNIDFVHKNLTKSYWSTGIPRETVEKAIENSMALGLYLNKVQIGFCRIITDLSTFAYLADVFISDKYQGNGYAVWMTEEIQKIPELQGLRRWVLATRDAHSLYEKSGWKPMENPQFFMEIVNRDIYLKNQEC</sequence>
<evidence type="ECO:0000259" key="1">
    <source>
        <dbReference type="PROSITE" id="PS51186"/>
    </source>
</evidence>
<evidence type="ECO:0000313" key="3">
    <source>
        <dbReference type="Proteomes" id="UP000050454"/>
    </source>
</evidence>
<dbReference type="PANTHER" id="PTHR43233:SF1">
    <property type="entry name" value="FAMILY N-ACETYLTRANSFERASE, PUTATIVE (AFU_ORTHOLOGUE AFUA_6G03350)-RELATED"/>
    <property type="match status" value="1"/>
</dbReference>
<dbReference type="RefSeq" id="WP_055148691.1">
    <property type="nucleotide sequence ID" value="NZ_JXSZ01000009.1"/>
</dbReference>
<gene>
    <name evidence="2" type="ORF">AFM12_12490</name>
</gene>
<dbReference type="OrthoDB" id="3216107at2"/>
<proteinExistence type="predicted"/>
<dbReference type="InterPro" id="IPR000182">
    <property type="entry name" value="GNAT_dom"/>
</dbReference>
<accession>A0A0P7BTS2</accession>
<dbReference type="CDD" id="cd04301">
    <property type="entry name" value="NAT_SF"/>
    <property type="match status" value="1"/>
</dbReference>
<name>A0A0P7BTS2_9BACT</name>
<keyword evidence="3" id="KW-1185">Reference proteome</keyword>
<dbReference type="PROSITE" id="PS51186">
    <property type="entry name" value="GNAT"/>
    <property type="match status" value="1"/>
</dbReference>
<dbReference type="PANTHER" id="PTHR43233">
    <property type="entry name" value="FAMILY N-ACETYLTRANSFERASE, PUTATIVE (AFU_ORTHOLOGUE AFUA_6G03350)-RELATED"/>
    <property type="match status" value="1"/>
</dbReference>
<comment type="caution">
    <text evidence="2">The sequence shown here is derived from an EMBL/GenBank/DDBJ whole genome shotgun (WGS) entry which is preliminary data.</text>
</comment>
<evidence type="ECO:0000313" key="2">
    <source>
        <dbReference type="EMBL" id="KPM48017.1"/>
    </source>
</evidence>
<feature type="domain" description="N-acetyltransferase" evidence="1">
    <location>
        <begin position="12"/>
        <end position="151"/>
    </location>
</feature>
<dbReference type="STRING" id="1605367.AFM12_12490"/>
<reference evidence="2 3" key="1">
    <citation type="submission" date="2015-07" db="EMBL/GenBank/DDBJ databases">
        <title>The draft genome sequence of Leadbetterella sp. JN14-9.</title>
        <authorList>
            <person name="Liu Y."/>
            <person name="Du J."/>
            <person name="Shao Z."/>
        </authorList>
    </citation>
    <scope>NUCLEOTIDE SEQUENCE [LARGE SCALE GENOMIC DNA]</scope>
    <source>
        <strain evidence="2 3">JN14-9</strain>
    </source>
</reference>
<dbReference type="Proteomes" id="UP000050454">
    <property type="component" value="Unassembled WGS sequence"/>
</dbReference>
<protein>
    <recommendedName>
        <fullName evidence="1">N-acetyltransferase domain-containing protein</fullName>
    </recommendedName>
</protein>
<dbReference type="InterPro" id="IPR053144">
    <property type="entry name" value="Acetyltransferase_Butenolide"/>
</dbReference>